<name>A0ABS3G247_9FLAO</name>
<feature type="signal peptide" evidence="2">
    <location>
        <begin position="1"/>
        <end position="31"/>
    </location>
</feature>
<evidence type="ECO:0000313" key="5">
    <source>
        <dbReference type="EMBL" id="MBO0353162.1"/>
    </source>
</evidence>
<sequence length="379" mass="41331">MKIISRRNFNSLTAKGLGGAALLSSAPFACAMGANQDKKKLGIALVGLGSYSTYQLAPALQDTQYCYLAGIVTGTPEKEKIWADKYGIPEKNIYNYQNFDDIANNEDIDVVYVVLPNSMHAEFSIRAAKAGKHVICEKPMGISVEECTAIIEACNEAGVKLGMGYRLHSEPYTQQVKEYVKEKTFGDILFVSADAAYRSTGNPDQWRLNKEMSGGGALMNMGVYAVQSTIYGTGENPISVAAQEFSTRPDYFKDTDETITAQFKFPSGAVGNITTSHNFNANAMYASGTSGWFRLQPANNYGPLSGETSNGDTIKFPHESQQKLQMDDFARHVLFDEPNKAPGEMGKRDMMIVEAIYRSIANGGETIALDFEPGYGFGG</sequence>
<dbReference type="InterPro" id="IPR055170">
    <property type="entry name" value="GFO_IDH_MocA-like_dom"/>
</dbReference>
<organism evidence="5 6">
    <name type="scientific">Flagellimonas aurea</name>
    <dbReference type="NCBI Taxonomy" id="2915619"/>
    <lineage>
        <taxon>Bacteria</taxon>
        <taxon>Pseudomonadati</taxon>
        <taxon>Bacteroidota</taxon>
        <taxon>Flavobacteriia</taxon>
        <taxon>Flavobacteriales</taxon>
        <taxon>Flavobacteriaceae</taxon>
        <taxon>Flagellimonas</taxon>
    </lineage>
</organism>
<gene>
    <name evidence="5" type="ORF">J0656_03965</name>
</gene>
<dbReference type="Proteomes" id="UP000664044">
    <property type="component" value="Unassembled WGS sequence"/>
</dbReference>
<evidence type="ECO:0000259" key="4">
    <source>
        <dbReference type="Pfam" id="PF22725"/>
    </source>
</evidence>
<evidence type="ECO:0000256" key="2">
    <source>
        <dbReference type="SAM" id="SignalP"/>
    </source>
</evidence>
<dbReference type="InterPro" id="IPR036291">
    <property type="entry name" value="NAD(P)-bd_dom_sf"/>
</dbReference>
<comment type="caution">
    <text evidence="5">The sequence shown here is derived from an EMBL/GenBank/DDBJ whole genome shotgun (WGS) entry which is preliminary data.</text>
</comment>
<evidence type="ECO:0000256" key="1">
    <source>
        <dbReference type="ARBA" id="ARBA00023002"/>
    </source>
</evidence>
<feature type="chain" id="PRO_5046267072" evidence="2">
    <location>
        <begin position="32"/>
        <end position="379"/>
    </location>
</feature>
<evidence type="ECO:0000259" key="3">
    <source>
        <dbReference type="Pfam" id="PF01408"/>
    </source>
</evidence>
<evidence type="ECO:0000313" key="6">
    <source>
        <dbReference type="Proteomes" id="UP000664044"/>
    </source>
</evidence>
<keyword evidence="2" id="KW-0732">Signal</keyword>
<accession>A0ABS3G247</accession>
<keyword evidence="6" id="KW-1185">Reference proteome</keyword>
<dbReference type="InterPro" id="IPR050463">
    <property type="entry name" value="Gfo/Idh/MocA_oxidrdct_glycsds"/>
</dbReference>
<dbReference type="RefSeq" id="WP_207031714.1">
    <property type="nucleotide sequence ID" value="NZ_CP159476.1"/>
</dbReference>
<reference evidence="5 6" key="1">
    <citation type="submission" date="2021-03" db="EMBL/GenBank/DDBJ databases">
        <title>Muricauda lutimaris sp. nov. and Muricauda ruestringensis sp. nov, two marine members of the Flavobacteriaceae isolated from deep sea sediments of Western Pacific.</title>
        <authorList>
            <person name="Zhao S."/>
            <person name="Liu R."/>
        </authorList>
    </citation>
    <scope>NUCLEOTIDE SEQUENCE [LARGE SCALE GENOMIC DNA]</scope>
    <source>
        <strain evidence="5 6">BC31-1-A7</strain>
    </source>
</reference>
<dbReference type="SUPFAM" id="SSF51735">
    <property type="entry name" value="NAD(P)-binding Rossmann-fold domains"/>
    <property type="match status" value="1"/>
</dbReference>
<dbReference type="PANTHER" id="PTHR43818">
    <property type="entry name" value="BCDNA.GH03377"/>
    <property type="match status" value="1"/>
</dbReference>
<feature type="domain" description="Gfo/Idh/MocA-like oxidoreductase N-terminal" evidence="3">
    <location>
        <begin position="42"/>
        <end position="165"/>
    </location>
</feature>
<dbReference type="EMBL" id="JAFLNL010000002">
    <property type="protein sequence ID" value="MBO0353162.1"/>
    <property type="molecule type" value="Genomic_DNA"/>
</dbReference>
<protein>
    <submittedName>
        <fullName evidence="5">Gfo/Idh/MocA family oxidoreductase</fullName>
    </submittedName>
</protein>
<dbReference type="PANTHER" id="PTHR43818:SF11">
    <property type="entry name" value="BCDNA.GH03377"/>
    <property type="match status" value="1"/>
</dbReference>
<dbReference type="Gene3D" id="3.40.50.720">
    <property type="entry name" value="NAD(P)-binding Rossmann-like Domain"/>
    <property type="match status" value="1"/>
</dbReference>
<dbReference type="PROSITE" id="PS51318">
    <property type="entry name" value="TAT"/>
    <property type="match status" value="1"/>
</dbReference>
<feature type="domain" description="GFO/IDH/MocA-like oxidoreductase" evidence="4">
    <location>
        <begin position="174"/>
        <end position="293"/>
    </location>
</feature>
<dbReference type="InterPro" id="IPR008354">
    <property type="entry name" value="Glc-Fru_OxRdtase_bac"/>
</dbReference>
<dbReference type="InterPro" id="IPR000683">
    <property type="entry name" value="Gfo/Idh/MocA-like_OxRdtase_N"/>
</dbReference>
<keyword evidence="1" id="KW-0560">Oxidoreductase</keyword>
<dbReference type="Gene3D" id="3.30.360.10">
    <property type="entry name" value="Dihydrodipicolinate Reductase, domain 2"/>
    <property type="match status" value="1"/>
</dbReference>
<dbReference type="InterPro" id="IPR006311">
    <property type="entry name" value="TAT_signal"/>
</dbReference>
<dbReference type="Pfam" id="PF22725">
    <property type="entry name" value="GFO_IDH_MocA_C3"/>
    <property type="match status" value="1"/>
</dbReference>
<dbReference type="PRINTS" id="PR01775">
    <property type="entry name" value="GLFROXRDTASE"/>
</dbReference>
<proteinExistence type="predicted"/>
<dbReference type="SUPFAM" id="SSF55347">
    <property type="entry name" value="Glyceraldehyde-3-phosphate dehydrogenase-like, C-terminal domain"/>
    <property type="match status" value="1"/>
</dbReference>
<dbReference type="Pfam" id="PF01408">
    <property type="entry name" value="GFO_IDH_MocA"/>
    <property type="match status" value="1"/>
</dbReference>